<dbReference type="GO" id="GO:0006355">
    <property type="term" value="P:regulation of DNA-templated transcription"/>
    <property type="evidence" value="ECO:0007669"/>
    <property type="project" value="InterPro"/>
</dbReference>
<keyword evidence="1 3" id="KW-0479">Metal-binding</keyword>
<dbReference type="GO" id="GO:0008270">
    <property type="term" value="F:zinc ion binding"/>
    <property type="evidence" value="ECO:0007669"/>
    <property type="project" value="UniProtKB-UniRule"/>
</dbReference>
<gene>
    <name evidence="3 4" type="primary">yacG</name>
    <name evidence="4" type="ORF">HRJ34_11120</name>
</gene>
<comment type="subunit">
    <text evidence="3">Interacts with GyrB.</text>
</comment>
<dbReference type="InterPro" id="IPR005584">
    <property type="entry name" value="DNA_gyrase_inhibitor_YacG"/>
</dbReference>
<evidence type="ECO:0000256" key="3">
    <source>
        <dbReference type="HAMAP-Rule" id="MF_00649"/>
    </source>
</evidence>
<dbReference type="PANTHER" id="PTHR36150">
    <property type="entry name" value="DNA GYRASE INHIBITOR YACG"/>
    <property type="match status" value="1"/>
</dbReference>
<dbReference type="HAMAP" id="MF_00649">
    <property type="entry name" value="DNA_gyrase_inhibitor_YacG"/>
    <property type="match status" value="1"/>
</dbReference>
<sequence length="53" mass="5949">MSMRKPPRCPGCGKAPVEQFEPFCSQGCRDRDLLKWLDEGYRIPGPPADPEGE</sequence>
<proteinExistence type="inferred from homology"/>
<feature type="binding site" evidence="3">
    <location>
        <position position="9"/>
    </location>
    <ligand>
        <name>Zn(2+)</name>
        <dbReference type="ChEBI" id="CHEBI:29105"/>
    </ligand>
</feature>
<organism evidence="4 5">
    <name type="scientific">Rhizorhabdus wittichii</name>
    <dbReference type="NCBI Taxonomy" id="160791"/>
    <lineage>
        <taxon>Bacteria</taxon>
        <taxon>Pseudomonadati</taxon>
        <taxon>Pseudomonadota</taxon>
        <taxon>Alphaproteobacteria</taxon>
        <taxon>Sphingomonadales</taxon>
        <taxon>Sphingomonadaceae</taxon>
        <taxon>Rhizorhabdus</taxon>
    </lineage>
</organism>
<comment type="similarity">
    <text evidence="3">Belongs to the DNA gyrase inhibitor YacG family.</text>
</comment>
<evidence type="ECO:0000256" key="1">
    <source>
        <dbReference type="ARBA" id="ARBA00022723"/>
    </source>
</evidence>
<dbReference type="PANTHER" id="PTHR36150:SF1">
    <property type="entry name" value="DNA GYRASE INHIBITOR YACG"/>
    <property type="match status" value="1"/>
</dbReference>
<dbReference type="EMBL" id="CP059319">
    <property type="protein sequence ID" value="QTH24005.1"/>
    <property type="molecule type" value="Genomic_DNA"/>
</dbReference>
<comment type="cofactor">
    <cofactor evidence="3">
        <name>Zn(2+)</name>
        <dbReference type="ChEBI" id="CHEBI:29105"/>
    </cofactor>
    <text evidence="3">Binds 1 zinc ion.</text>
</comment>
<dbReference type="Gene3D" id="3.30.50.10">
    <property type="entry name" value="Erythroid Transcription Factor GATA-1, subunit A"/>
    <property type="match status" value="1"/>
</dbReference>
<dbReference type="Pfam" id="PF03884">
    <property type="entry name" value="YacG"/>
    <property type="match status" value="1"/>
</dbReference>
<protein>
    <recommendedName>
        <fullName evidence="3">DNA gyrase inhibitor YacG</fullName>
    </recommendedName>
</protein>
<dbReference type="AlphaFoldDB" id="A0A975D6L9"/>
<keyword evidence="2 3" id="KW-0862">Zinc</keyword>
<feature type="binding site" evidence="3">
    <location>
        <position position="24"/>
    </location>
    <ligand>
        <name>Zn(2+)</name>
        <dbReference type="ChEBI" id="CHEBI:29105"/>
    </ligand>
</feature>
<accession>A0A975D6L9</accession>
<feature type="binding site" evidence="3">
    <location>
        <position position="12"/>
    </location>
    <ligand>
        <name>Zn(2+)</name>
        <dbReference type="ChEBI" id="CHEBI:29105"/>
    </ligand>
</feature>
<evidence type="ECO:0000313" key="5">
    <source>
        <dbReference type="Proteomes" id="UP000664914"/>
    </source>
</evidence>
<comment type="function">
    <text evidence="3">Inhibits all the catalytic activities of DNA gyrase by preventing its interaction with DNA. Acts by binding directly to the C-terminal domain of GyrB, which probably disrupts DNA binding by the gyrase.</text>
</comment>
<evidence type="ECO:0000256" key="2">
    <source>
        <dbReference type="ARBA" id="ARBA00022833"/>
    </source>
</evidence>
<reference evidence="4" key="1">
    <citation type="submission" date="2020-07" db="EMBL/GenBank/DDBJ databases">
        <authorList>
            <person name="Camacho E."/>
        </authorList>
    </citation>
    <scope>NUCLEOTIDE SEQUENCE</scope>
    <source>
        <strain evidence="4">MPO218</strain>
    </source>
</reference>
<feature type="binding site" evidence="3">
    <location>
        <position position="28"/>
    </location>
    <ligand>
        <name>Zn(2+)</name>
        <dbReference type="ChEBI" id="CHEBI:29105"/>
    </ligand>
</feature>
<dbReference type="GO" id="GO:0008657">
    <property type="term" value="F:DNA topoisomerase type II (double strand cut, ATP-hydrolyzing) inhibitor activity"/>
    <property type="evidence" value="ECO:0007669"/>
    <property type="project" value="UniProtKB-UniRule"/>
</dbReference>
<dbReference type="Proteomes" id="UP000664914">
    <property type="component" value="Chromosome"/>
</dbReference>
<dbReference type="SUPFAM" id="SSF57716">
    <property type="entry name" value="Glucocorticoid receptor-like (DNA-binding domain)"/>
    <property type="match status" value="1"/>
</dbReference>
<dbReference type="InterPro" id="IPR013088">
    <property type="entry name" value="Znf_NHR/GATA"/>
</dbReference>
<evidence type="ECO:0000313" key="4">
    <source>
        <dbReference type="EMBL" id="QTH24005.1"/>
    </source>
</evidence>
<name>A0A975D6L9_9SPHN</name>
<reference evidence="4" key="2">
    <citation type="submission" date="2021-04" db="EMBL/GenBank/DDBJ databases">
        <title>Isolation and genomic analysis of the ibuprofen-degrading bacterium Sphingomonas strain MPO218.</title>
        <authorList>
            <person name="Aulestia M."/>
            <person name="Flores A."/>
            <person name="Mangas E.L."/>
            <person name="Perez-Pulido A.J."/>
            <person name="Santero E."/>
            <person name="Camacho E.M."/>
        </authorList>
    </citation>
    <scope>NUCLEOTIDE SEQUENCE</scope>
    <source>
        <strain evidence="4">MPO218</strain>
    </source>
</reference>